<protein>
    <submittedName>
        <fullName evidence="8">Two component transcriptional regulator, LuxR family</fullName>
    </submittedName>
</protein>
<dbReference type="PROSITE" id="PS50110">
    <property type="entry name" value="RESPONSE_REGULATORY"/>
    <property type="match status" value="1"/>
</dbReference>
<gene>
    <name evidence="8" type="ORF">SAMN05421731_106125</name>
</gene>
<dbReference type="CDD" id="cd17535">
    <property type="entry name" value="REC_NarL-like"/>
    <property type="match status" value="1"/>
</dbReference>
<dbReference type="SUPFAM" id="SSF52172">
    <property type="entry name" value="CheY-like"/>
    <property type="match status" value="1"/>
</dbReference>
<dbReference type="InterPro" id="IPR016032">
    <property type="entry name" value="Sig_transdc_resp-reg_C-effctor"/>
</dbReference>
<dbReference type="InterPro" id="IPR000792">
    <property type="entry name" value="Tscrpt_reg_LuxR_C"/>
</dbReference>
<evidence type="ECO:0000259" key="6">
    <source>
        <dbReference type="PROSITE" id="PS50043"/>
    </source>
</evidence>
<evidence type="ECO:0000259" key="7">
    <source>
        <dbReference type="PROSITE" id="PS50110"/>
    </source>
</evidence>
<feature type="domain" description="HTH luxR-type" evidence="6">
    <location>
        <begin position="161"/>
        <end position="226"/>
    </location>
</feature>
<dbReference type="SMART" id="SM00448">
    <property type="entry name" value="REC"/>
    <property type="match status" value="1"/>
</dbReference>
<dbReference type="InterPro" id="IPR039420">
    <property type="entry name" value="WalR-like"/>
</dbReference>
<dbReference type="Proteomes" id="UP000219042">
    <property type="component" value="Unassembled WGS sequence"/>
</dbReference>
<dbReference type="PROSITE" id="PS50043">
    <property type="entry name" value="HTH_LUXR_2"/>
    <property type="match status" value="1"/>
</dbReference>
<organism evidence="8 9">
    <name type="scientific">Acinetobacter puyangensis</name>
    <dbReference type="NCBI Taxonomy" id="1096779"/>
    <lineage>
        <taxon>Bacteria</taxon>
        <taxon>Pseudomonadati</taxon>
        <taxon>Pseudomonadota</taxon>
        <taxon>Gammaproteobacteria</taxon>
        <taxon>Moraxellales</taxon>
        <taxon>Moraxellaceae</taxon>
        <taxon>Acinetobacter</taxon>
    </lineage>
</organism>
<evidence type="ECO:0000256" key="4">
    <source>
        <dbReference type="ARBA" id="ARBA00023163"/>
    </source>
</evidence>
<dbReference type="PRINTS" id="PR00038">
    <property type="entry name" value="HTHLUXR"/>
</dbReference>
<name>A0A240EDB2_9GAMM</name>
<dbReference type="Gene3D" id="3.40.50.2300">
    <property type="match status" value="1"/>
</dbReference>
<dbReference type="GO" id="GO:0006355">
    <property type="term" value="P:regulation of DNA-templated transcription"/>
    <property type="evidence" value="ECO:0007669"/>
    <property type="project" value="InterPro"/>
</dbReference>
<keyword evidence="3" id="KW-0238">DNA-binding</keyword>
<keyword evidence="2" id="KW-0805">Transcription regulation</keyword>
<accession>A0A240EDB2</accession>
<dbReference type="RefSeq" id="WP_097079641.1">
    <property type="nucleotide sequence ID" value="NZ_BAABHT010000003.1"/>
</dbReference>
<dbReference type="SUPFAM" id="SSF46894">
    <property type="entry name" value="C-terminal effector domain of the bipartite response regulators"/>
    <property type="match status" value="1"/>
</dbReference>
<keyword evidence="1 5" id="KW-0597">Phosphoprotein</keyword>
<evidence type="ECO:0000256" key="5">
    <source>
        <dbReference type="PROSITE-ProRule" id="PRU00169"/>
    </source>
</evidence>
<keyword evidence="9" id="KW-1185">Reference proteome</keyword>
<dbReference type="CDD" id="cd06170">
    <property type="entry name" value="LuxR_C_like"/>
    <property type="match status" value="1"/>
</dbReference>
<feature type="modified residue" description="4-aspartylphosphate" evidence="5">
    <location>
        <position position="55"/>
    </location>
</feature>
<dbReference type="InterPro" id="IPR011006">
    <property type="entry name" value="CheY-like_superfamily"/>
</dbReference>
<evidence type="ECO:0000256" key="2">
    <source>
        <dbReference type="ARBA" id="ARBA00023015"/>
    </source>
</evidence>
<sequence>MPYKVSIVDDHALFRRGVAELLQQSAQYHVLAQYSSGQALLQDMAQHYPDLLLLDLHMPEASGIDVLKRIRENDASLKIVMLTASDDDQQIIEALRLGANGFLSKDTAPDEILQKLAQALTGQTALNQHGINVLAQQLRQQPVIKTASDLDRPAQYAKNSDLSILQEITQREKETLLLIAKGLNNKLIARELGISDGTVKVYVKNLLRKLNLHSRLELSVWTHQHLNLD</sequence>
<dbReference type="InterPro" id="IPR058245">
    <property type="entry name" value="NreC/VraR/RcsB-like_REC"/>
</dbReference>
<dbReference type="Pfam" id="PF00196">
    <property type="entry name" value="GerE"/>
    <property type="match status" value="1"/>
</dbReference>
<proteinExistence type="predicted"/>
<keyword evidence="4" id="KW-0804">Transcription</keyword>
<dbReference type="PROSITE" id="PS00622">
    <property type="entry name" value="HTH_LUXR_1"/>
    <property type="match status" value="1"/>
</dbReference>
<dbReference type="PANTHER" id="PTHR43214">
    <property type="entry name" value="TWO-COMPONENT RESPONSE REGULATOR"/>
    <property type="match status" value="1"/>
</dbReference>
<dbReference type="Pfam" id="PF00072">
    <property type="entry name" value="Response_reg"/>
    <property type="match status" value="1"/>
</dbReference>
<evidence type="ECO:0000313" key="8">
    <source>
        <dbReference type="EMBL" id="SNX45890.1"/>
    </source>
</evidence>
<dbReference type="SMART" id="SM00421">
    <property type="entry name" value="HTH_LUXR"/>
    <property type="match status" value="1"/>
</dbReference>
<dbReference type="InterPro" id="IPR001789">
    <property type="entry name" value="Sig_transdc_resp-reg_receiver"/>
</dbReference>
<dbReference type="GO" id="GO:0000160">
    <property type="term" value="P:phosphorelay signal transduction system"/>
    <property type="evidence" value="ECO:0007669"/>
    <property type="project" value="InterPro"/>
</dbReference>
<evidence type="ECO:0000256" key="1">
    <source>
        <dbReference type="ARBA" id="ARBA00022553"/>
    </source>
</evidence>
<evidence type="ECO:0000256" key="3">
    <source>
        <dbReference type="ARBA" id="ARBA00023125"/>
    </source>
</evidence>
<feature type="domain" description="Response regulatory" evidence="7">
    <location>
        <begin position="4"/>
        <end position="120"/>
    </location>
</feature>
<dbReference type="OrthoDB" id="9796655at2"/>
<evidence type="ECO:0000313" key="9">
    <source>
        <dbReference type="Proteomes" id="UP000219042"/>
    </source>
</evidence>
<dbReference type="GO" id="GO:0003677">
    <property type="term" value="F:DNA binding"/>
    <property type="evidence" value="ECO:0007669"/>
    <property type="project" value="UniProtKB-KW"/>
</dbReference>
<dbReference type="PANTHER" id="PTHR43214:SF41">
    <property type="entry name" value="NITRATE_NITRITE RESPONSE REGULATOR PROTEIN NARP"/>
    <property type="match status" value="1"/>
</dbReference>
<dbReference type="AlphaFoldDB" id="A0A240EDB2"/>
<reference evidence="9" key="1">
    <citation type="submission" date="2016-09" db="EMBL/GenBank/DDBJ databases">
        <authorList>
            <person name="Varghese N."/>
            <person name="Submissions S."/>
        </authorList>
    </citation>
    <scope>NUCLEOTIDE SEQUENCE [LARGE SCALE GENOMIC DNA]</scope>
    <source>
        <strain evidence="9">ANC 4466</strain>
    </source>
</reference>
<dbReference type="EMBL" id="OANT01000006">
    <property type="protein sequence ID" value="SNX45890.1"/>
    <property type="molecule type" value="Genomic_DNA"/>
</dbReference>